<name>A0ABS8XDT9_9BURK</name>
<comment type="caution">
    <text evidence="2">The sequence shown here is derived from an EMBL/GenBank/DDBJ whole genome shotgun (WGS) entry which is preliminary data.</text>
</comment>
<evidence type="ECO:0000313" key="2">
    <source>
        <dbReference type="EMBL" id="MCE4536728.1"/>
    </source>
</evidence>
<dbReference type="Proteomes" id="UP001201463">
    <property type="component" value="Unassembled WGS sequence"/>
</dbReference>
<reference evidence="2 3" key="1">
    <citation type="submission" date="2021-12" db="EMBL/GenBank/DDBJ databases">
        <title>Genome seq of p7.</title>
        <authorList>
            <person name="Seo T."/>
        </authorList>
    </citation>
    <scope>NUCLEOTIDE SEQUENCE [LARGE SCALE GENOMIC DNA]</scope>
    <source>
        <strain evidence="2 3">P7</strain>
    </source>
</reference>
<feature type="compositionally biased region" description="Low complexity" evidence="1">
    <location>
        <begin position="270"/>
        <end position="288"/>
    </location>
</feature>
<evidence type="ECO:0000256" key="1">
    <source>
        <dbReference type="SAM" id="MobiDB-lite"/>
    </source>
</evidence>
<sequence length="572" mass="59100">MAGLAIRKLSARTPASAEPVAARLALQALAADLEDALPPGLPPQALLWLRRLQLQAPEAALRRLPAAAGRRDWIARGREQLEAAWMQAARPALGPVPETAPAVLFADAAEMLACLALAAQAGQLDRWWWRGLLGRAWPRWQQAWAARPQAQAAAVRLLMRSGQVKPAGQVLPVSPWMLPQHASREAGAPSLSAVAPTAAVPEPATGAGPRADLAVGTVRQAQAPAAPSAPAADNALRAPPSSGKPRAGTAAQRRVDVATPRTSTALRTDGPAPSGAGAAAPGRRPAAAVDSGPWRPPESPAVAAPAPPDPGSPTPRQVAGEAGEAPVAVLPAAAAEPSVAATARLQSPAALPSTRPMAVPGAVNEPASGRLVEPGLGVAAPAPPSPSPGPGLLVADAAMAWPWPQALASRQAPLLFIVNALLEDGLYPDFTRPADPGLPVPLWALLAALARAWRLPADDPLPGVLAAACAGWTAPGVMPAAPGVPAGLWPAWLAGYARTLRRRLCRRLGLRASAWRAALVLPRPARLWLSEAEWVAEFDLAAHDLAWRLAGLDRDPGWLPSAGLTLRFRFVG</sequence>
<gene>
    <name evidence="2" type="ORF">LXT12_05620</name>
</gene>
<evidence type="ECO:0000313" key="3">
    <source>
        <dbReference type="Proteomes" id="UP001201463"/>
    </source>
</evidence>
<proteinExistence type="predicted"/>
<feature type="compositionally biased region" description="Pro residues" evidence="1">
    <location>
        <begin position="294"/>
        <end position="313"/>
    </location>
</feature>
<feature type="compositionally biased region" description="Low complexity" evidence="1">
    <location>
        <begin position="221"/>
        <end position="240"/>
    </location>
</feature>
<feature type="region of interest" description="Disordered" evidence="1">
    <location>
        <begin position="188"/>
        <end position="323"/>
    </location>
</feature>
<keyword evidence="3" id="KW-1185">Reference proteome</keyword>
<dbReference type="RefSeq" id="WP_233390293.1">
    <property type="nucleotide sequence ID" value="NZ_JAJTWT010000002.1"/>
</dbReference>
<accession>A0ABS8XDT9</accession>
<organism evidence="2 3">
    <name type="scientific">Pelomonas caseinilytica</name>
    <dbReference type="NCBI Taxonomy" id="2906763"/>
    <lineage>
        <taxon>Bacteria</taxon>
        <taxon>Pseudomonadati</taxon>
        <taxon>Pseudomonadota</taxon>
        <taxon>Betaproteobacteria</taxon>
        <taxon>Burkholderiales</taxon>
        <taxon>Sphaerotilaceae</taxon>
        <taxon>Roseateles</taxon>
    </lineage>
</organism>
<feature type="compositionally biased region" description="Low complexity" evidence="1">
    <location>
        <begin position="314"/>
        <end position="323"/>
    </location>
</feature>
<feature type="compositionally biased region" description="Low complexity" evidence="1">
    <location>
        <begin position="193"/>
        <end position="209"/>
    </location>
</feature>
<protein>
    <submittedName>
        <fullName evidence="2">Uncharacterized protein</fullName>
    </submittedName>
</protein>
<dbReference type="EMBL" id="JAJTWT010000002">
    <property type="protein sequence ID" value="MCE4536728.1"/>
    <property type="molecule type" value="Genomic_DNA"/>
</dbReference>